<dbReference type="EMBL" id="AUSU01002082">
    <property type="protein sequence ID" value="EPS69528.1"/>
    <property type="molecule type" value="Genomic_DNA"/>
</dbReference>
<evidence type="ECO:0000256" key="1">
    <source>
        <dbReference type="SAM" id="MobiDB-lite"/>
    </source>
</evidence>
<keyword evidence="3" id="KW-1185">Reference proteome</keyword>
<feature type="compositionally biased region" description="Polar residues" evidence="1">
    <location>
        <begin position="984"/>
        <end position="1003"/>
    </location>
</feature>
<feature type="region of interest" description="Disordered" evidence="1">
    <location>
        <begin position="1123"/>
        <end position="1424"/>
    </location>
</feature>
<dbReference type="OrthoDB" id="771720at2759"/>
<feature type="compositionally biased region" description="Basic and acidic residues" evidence="1">
    <location>
        <begin position="147"/>
        <end position="173"/>
    </location>
</feature>
<feature type="compositionally biased region" description="Low complexity" evidence="1">
    <location>
        <begin position="393"/>
        <end position="404"/>
    </location>
</feature>
<feature type="compositionally biased region" description="Basic and acidic residues" evidence="1">
    <location>
        <begin position="405"/>
        <end position="457"/>
    </location>
</feature>
<feature type="compositionally biased region" description="Basic and acidic residues" evidence="1">
    <location>
        <begin position="1154"/>
        <end position="1240"/>
    </location>
</feature>
<feature type="compositionally biased region" description="Basic and acidic residues" evidence="1">
    <location>
        <begin position="1348"/>
        <end position="1369"/>
    </location>
</feature>
<feature type="compositionally biased region" description="Basic and acidic residues" evidence="1">
    <location>
        <begin position="619"/>
        <end position="634"/>
    </location>
</feature>
<feature type="compositionally biased region" description="Acidic residues" evidence="1">
    <location>
        <begin position="110"/>
        <end position="124"/>
    </location>
</feature>
<sequence>MQPKNIVFHEDEEKHQDIFSQENEVKEKHTDDVLKKEEYDIKQESGGLEDVVSLVNEHLEESSQASESIEGNVSHKEQNTNREEEARDLIPSSYDEHITTESHTVPQEKNEEEVSIQEPEESESAQEHEKHEYESTTIAQNILAGEIIHKEETEDAGLPREQIKEEDIEKENQDQSPIVQDGIIENFREVSLKQEQDTINEEIGEKRNDEIEKNFTEDEEKNQLLSSKDKVHDVEQPIEGVFKKDATENEENVQDIEEVNEIKQVSEGPDQAGSGVTENIKESTQISDETYAELPQKEERETTENIATDTEEVHDYGYTTTISEETKEKNERIADEAYTYRSSSDEHDIIQEPAQFGTAHEPEKHDFESIAQAQSLLEVEETETKKKLGAAAEVETGDTSTESTSKSDEITHGKETVQTETSTEKITEKVIEKEDSREEILEIPKNDDTEEIKKDEEPVGDTQLDSSKTERSTDSNVDEVVNKVEIRTREAAEHTKTTNDSEKVFKANEDAKEHQLDYPEEEPIYERTVEDPLQKENVEKTEENIEIKGSGNIEQEQEADENIIGHLQQSIGASEIIGENEQQIKSVETSEKNITELNSEADVSDHEVIKTASQDSTEEAEKVYEDVKSHTEYDVEKEEEANKQESTYAPETETQEHESIVQAESHSILEAGKVEENLDAAPETKKEKIISEVILQPDDSNYEKETEEVKISSEKIEKEVGEGETYANFSEKDEVIEIHPEAEANKEAVISTGEKLRGIENAEETQVADSPDVVDGKVIQQLTDTSEEPEKSDRSIHQVDIGESIGKITSQAYGQETHESYPAYVNTERDESIKKIVEENEATKDLDKDEVKVIASNTVYQENETNAEESLDATIYTNETEKDFESLEEDEKEALEKPKEILETTKPFDGSVHDKEQAESIEPITPAIDGEKAQDLNVTTTENKSADSLEKQIEKEVDKNDHLGSSEEGKITEPHEEDEAIEVTNKTQQLSGVLEEATTSTDESTPEKEHVRIPEISVAESKELDSNFTEQLKGISSPIKSIHESIEHKEQITALGSEEDYSFNLESAKRENKVLIEQAEEEKDGKKEYYLGSQNEATVQDSHLEDKDIGGEAGPAVITNAKEISVPIDGSIPQKYGESTETVPNVLDSEETSGLDKEAHAQTESEDIVEKASKPDDDGEDHPLGSLEKDTILVSHPEDGAEKNTETKTEEEVQVEVTKDADDGIKVTNRDSGETRRDAETTIEAAENSSVGQEAARTNSQQQSDATSEGKVKADTSKSLQEGFDESSSQDEYVILESVQTKSINTEDSKVLETKPSGLKEVNTAASEDISDPEHIDQQQSAQQETIEDLHAEKAYEHIKADEEQHFTEEAEDADADADAKSSHKKQSHHHHHNLLSGVGSKVKHSLDKVKKAITGKSSQKSPK</sequence>
<reference evidence="2 3" key="1">
    <citation type="journal article" date="2013" name="BMC Genomics">
        <title>The miniature genome of a carnivorous plant Genlisea aurea contains a low number of genes and short non-coding sequences.</title>
        <authorList>
            <person name="Leushkin E.V."/>
            <person name="Sutormin R.A."/>
            <person name="Nabieva E.R."/>
            <person name="Penin A.A."/>
            <person name="Kondrashov A.S."/>
            <person name="Logacheva M.D."/>
        </authorList>
    </citation>
    <scope>NUCLEOTIDE SEQUENCE [LARGE SCALE GENOMIC DNA]</scope>
</reference>
<feature type="region of interest" description="Disordered" evidence="1">
    <location>
        <begin position="510"/>
        <end position="535"/>
    </location>
</feature>
<evidence type="ECO:0000313" key="3">
    <source>
        <dbReference type="Proteomes" id="UP000015453"/>
    </source>
</evidence>
<feature type="compositionally biased region" description="Basic and acidic residues" evidence="1">
    <location>
        <begin position="203"/>
        <end position="216"/>
    </location>
</feature>
<feature type="compositionally biased region" description="Polar residues" evidence="1">
    <location>
        <begin position="62"/>
        <end position="71"/>
    </location>
</feature>
<comment type="caution">
    <text evidence="2">The sequence shown here is derived from an EMBL/GenBank/DDBJ whole genome shotgun (WGS) entry which is preliminary data.</text>
</comment>
<proteinExistence type="predicted"/>
<dbReference type="Proteomes" id="UP000015453">
    <property type="component" value="Unassembled WGS sequence"/>
</dbReference>
<feature type="compositionally biased region" description="Basic and acidic residues" evidence="1">
    <location>
        <begin position="227"/>
        <end position="247"/>
    </location>
</feature>
<feature type="compositionally biased region" description="Basic and acidic residues" evidence="1">
    <location>
        <begin position="324"/>
        <end position="335"/>
    </location>
</feature>
<feature type="region of interest" description="Disordered" evidence="1">
    <location>
        <begin position="863"/>
        <end position="1011"/>
    </location>
</feature>
<feature type="compositionally biased region" description="Basic and acidic residues" evidence="1">
    <location>
        <begin position="125"/>
        <end position="134"/>
    </location>
</feature>
<feature type="region of interest" description="Disordered" evidence="1">
    <location>
        <begin position="58"/>
        <end position="180"/>
    </location>
</feature>
<feature type="region of interest" description="Disordered" evidence="1">
    <location>
        <begin position="597"/>
        <end position="686"/>
    </location>
</feature>
<feature type="compositionally biased region" description="Basic residues" evidence="1">
    <location>
        <begin position="1383"/>
        <end position="1394"/>
    </location>
</feature>
<organism evidence="2 3">
    <name type="scientific">Genlisea aurea</name>
    <dbReference type="NCBI Taxonomy" id="192259"/>
    <lineage>
        <taxon>Eukaryota</taxon>
        <taxon>Viridiplantae</taxon>
        <taxon>Streptophyta</taxon>
        <taxon>Embryophyta</taxon>
        <taxon>Tracheophyta</taxon>
        <taxon>Spermatophyta</taxon>
        <taxon>Magnoliopsida</taxon>
        <taxon>eudicotyledons</taxon>
        <taxon>Gunneridae</taxon>
        <taxon>Pentapetalae</taxon>
        <taxon>asterids</taxon>
        <taxon>lamiids</taxon>
        <taxon>Lamiales</taxon>
        <taxon>Lentibulariaceae</taxon>
        <taxon>Genlisea</taxon>
    </lineage>
</organism>
<gene>
    <name evidence="2" type="ORF">M569_05238</name>
</gene>
<feature type="compositionally biased region" description="Basic and acidic residues" evidence="1">
    <location>
        <begin position="73"/>
        <end position="100"/>
    </location>
</feature>
<feature type="region of interest" description="Disordered" evidence="1">
    <location>
        <begin position="195"/>
        <end position="479"/>
    </location>
</feature>
<feature type="compositionally biased region" description="Acidic residues" evidence="1">
    <location>
        <begin position="248"/>
        <end position="259"/>
    </location>
</feature>
<feature type="compositionally biased region" description="Basic and acidic residues" evidence="1">
    <location>
        <begin position="672"/>
        <end position="686"/>
    </location>
</feature>
<accession>S8E1J7</accession>
<feature type="compositionally biased region" description="Basic and acidic residues" evidence="1">
    <location>
        <begin position="524"/>
        <end position="535"/>
    </location>
</feature>
<feature type="compositionally biased region" description="Basic and acidic residues" evidence="1">
    <location>
        <begin position="944"/>
        <end position="974"/>
    </location>
</feature>
<name>S8E1J7_9LAMI</name>
<feature type="compositionally biased region" description="Basic and acidic residues" evidence="1">
    <location>
        <begin position="894"/>
        <end position="903"/>
    </location>
</feature>
<feature type="compositionally biased region" description="Polar residues" evidence="1">
    <location>
        <begin position="274"/>
        <end position="288"/>
    </location>
</feature>
<protein>
    <submittedName>
        <fullName evidence="2">Uncharacterized protein</fullName>
    </submittedName>
</protein>
<feature type="compositionally biased region" description="Polar residues" evidence="1">
    <location>
        <begin position="1247"/>
        <end position="1267"/>
    </location>
</feature>
<evidence type="ECO:0000313" key="2">
    <source>
        <dbReference type="EMBL" id="EPS69528.1"/>
    </source>
</evidence>